<comment type="caution">
    <text evidence="4">The sequence shown here is derived from an EMBL/GenBank/DDBJ whole genome shotgun (WGS) entry which is preliminary data.</text>
</comment>
<dbReference type="Pfam" id="PF14223">
    <property type="entry name" value="Retrotran_gag_2"/>
    <property type="match status" value="1"/>
</dbReference>
<dbReference type="PROSITE" id="PS50158">
    <property type="entry name" value="ZF_CCHC"/>
    <property type="match status" value="1"/>
</dbReference>
<dbReference type="SUPFAM" id="SSF57756">
    <property type="entry name" value="Retrovirus zinc finger-like domains"/>
    <property type="match status" value="1"/>
</dbReference>
<evidence type="ECO:0000313" key="5">
    <source>
        <dbReference type="Proteomes" id="UP001558713"/>
    </source>
</evidence>
<keyword evidence="2" id="KW-0175">Coiled coil</keyword>
<dbReference type="InterPro" id="IPR036875">
    <property type="entry name" value="Znf_CCHC_sf"/>
</dbReference>
<dbReference type="Proteomes" id="UP001558713">
    <property type="component" value="Unassembled WGS sequence"/>
</dbReference>
<sequence>MAAVKFQDIVSDDFDYERWSSIVQKRLVESGVWDVVASGVSPDPTKIPQIAATINVVDLAQWRNRMIKNLKALKIMQSSLPESVFRKTISVASAKYLWDLLQKGNDNEEAKLRRLEKQFEELRMYNGESSAKYLKRVLEIVERFLISGNPKSDYVVIRKLLTSLTSDYDDAIPVLKELMSPPEMTLRDLLKMFELFGSDVGAMPKMLKEFLQILRKEESERKWCGLCKNYNHNEEDCYYNPRVVNQSGARQFGGQCFQCGERGHYARDCATRKLQQAQIDQKKNQKPEHLMLAVTFGGLTFDENMWMIYSNSSNHMTPYVKYFTTLDRSYRARVGLADGRVIMTEGKGDVKIMIKGVKKTIKNVLFVPRINRNVLSISQMTSRGYSVIIERVECIIKDENGNVFARTRGDERGFALRLQVIEGNFTS</sequence>
<dbReference type="SMART" id="SM00343">
    <property type="entry name" value="ZnF_C2HC"/>
    <property type="match status" value="1"/>
</dbReference>
<dbReference type="PANTHER" id="PTHR35317">
    <property type="entry name" value="OS04G0629600 PROTEIN"/>
    <property type="match status" value="1"/>
</dbReference>
<evidence type="ECO:0000256" key="2">
    <source>
        <dbReference type="SAM" id="Coils"/>
    </source>
</evidence>
<evidence type="ECO:0000256" key="1">
    <source>
        <dbReference type="PROSITE-ProRule" id="PRU00047"/>
    </source>
</evidence>
<protein>
    <submittedName>
        <fullName evidence="4">Retrovirus-related Pol polyprotein from transposon RE1</fullName>
    </submittedName>
</protein>
<dbReference type="AlphaFoldDB" id="A0ABD0ZS18"/>
<keyword evidence="1" id="KW-0862">Zinc</keyword>
<keyword evidence="1" id="KW-0479">Metal-binding</keyword>
<evidence type="ECO:0000313" key="4">
    <source>
        <dbReference type="EMBL" id="KAL1197403.1"/>
    </source>
</evidence>
<dbReference type="Pfam" id="PF22936">
    <property type="entry name" value="Pol_BBD"/>
    <property type="match status" value="1"/>
</dbReference>
<proteinExistence type="predicted"/>
<keyword evidence="1" id="KW-0863">Zinc-finger</keyword>
<feature type="coiled-coil region" evidence="2">
    <location>
        <begin position="98"/>
        <end position="125"/>
    </location>
</feature>
<feature type="domain" description="CCHC-type" evidence="3">
    <location>
        <begin position="256"/>
        <end position="269"/>
    </location>
</feature>
<dbReference type="Gene3D" id="4.10.60.10">
    <property type="entry name" value="Zinc finger, CCHC-type"/>
    <property type="match status" value="1"/>
</dbReference>
<accession>A0ABD0ZS18</accession>
<organism evidence="4 5">
    <name type="scientific">Cardamine amara subsp. amara</name>
    <dbReference type="NCBI Taxonomy" id="228776"/>
    <lineage>
        <taxon>Eukaryota</taxon>
        <taxon>Viridiplantae</taxon>
        <taxon>Streptophyta</taxon>
        <taxon>Embryophyta</taxon>
        <taxon>Tracheophyta</taxon>
        <taxon>Spermatophyta</taxon>
        <taxon>Magnoliopsida</taxon>
        <taxon>eudicotyledons</taxon>
        <taxon>Gunneridae</taxon>
        <taxon>Pentapetalae</taxon>
        <taxon>rosids</taxon>
        <taxon>malvids</taxon>
        <taxon>Brassicales</taxon>
        <taxon>Brassicaceae</taxon>
        <taxon>Cardamineae</taxon>
        <taxon>Cardamine</taxon>
    </lineage>
</organism>
<dbReference type="EMBL" id="JBANAX010000688">
    <property type="protein sequence ID" value="KAL1197403.1"/>
    <property type="molecule type" value="Genomic_DNA"/>
</dbReference>
<reference evidence="4 5" key="1">
    <citation type="submission" date="2024-04" db="EMBL/GenBank/DDBJ databases">
        <title>Genome assembly C_amara_ONT_v2.</title>
        <authorList>
            <person name="Yant L."/>
            <person name="Moore C."/>
            <person name="Slenker M."/>
        </authorList>
    </citation>
    <scope>NUCLEOTIDE SEQUENCE [LARGE SCALE GENOMIC DNA]</scope>
    <source>
        <tissue evidence="4">Leaf</tissue>
    </source>
</reference>
<evidence type="ECO:0000259" key="3">
    <source>
        <dbReference type="PROSITE" id="PS50158"/>
    </source>
</evidence>
<name>A0ABD0ZS18_CARAN</name>
<dbReference type="InterPro" id="IPR001878">
    <property type="entry name" value="Znf_CCHC"/>
</dbReference>
<keyword evidence="5" id="KW-1185">Reference proteome</keyword>
<dbReference type="PANTHER" id="PTHR35317:SF23">
    <property type="entry name" value="OS04G0629600 PROTEIN"/>
    <property type="match status" value="1"/>
</dbReference>
<dbReference type="InterPro" id="IPR054722">
    <property type="entry name" value="PolX-like_BBD"/>
</dbReference>
<gene>
    <name evidence="4" type="ORF">V5N11_011989</name>
</gene>
<dbReference type="Pfam" id="PF00098">
    <property type="entry name" value="zf-CCHC"/>
    <property type="match status" value="1"/>
</dbReference>
<dbReference type="GO" id="GO:0008270">
    <property type="term" value="F:zinc ion binding"/>
    <property type="evidence" value="ECO:0007669"/>
    <property type="project" value="UniProtKB-KW"/>
</dbReference>